<gene>
    <name evidence="7" type="ORF">GBAR_LOCUS9934</name>
</gene>
<dbReference type="GO" id="GO:0010629">
    <property type="term" value="P:negative regulation of gene expression"/>
    <property type="evidence" value="ECO:0007669"/>
    <property type="project" value="TreeGrafter"/>
</dbReference>
<dbReference type="GO" id="GO:0046974">
    <property type="term" value="F:histone H3K9 methyltransferase activity"/>
    <property type="evidence" value="ECO:0007669"/>
    <property type="project" value="TreeGrafter"/>
</dbReference>
<evidence type="ECO:0000256" key="1">
    <source>
        <dbReference type="ARBA" id="ARBA00004123"/>
    </source>
</evidence>
<dbReference type="PANTHER" id="PTHR46024:SF1">
    <property type="entry name" value="HISTONE-LYSINE N-METHYLTRANSFERASE EGGLESS"/>
    <property type="match status" value="1"/>
</dbReference>
<feature type="domain" description="MBD" evidence="6">
    <location>
        <begin position="123"/>
        <end position="196"/>
    </location>
</feature>
<evidence type="ECO:0000256" key="3">
    <source>
        <dbReference type="ARBA" id="ARBA00022723"/>
    </source>
</evidence>
<dbReference type="GO" id="GO:0005634">
    <property type="term" value="C:nucleus"/>
    <property type="evidence" value="ECO:0007669"/>
    <property type="project" value="UniProtKB-SubCell"/>
</dbReference>
<comment type="caution">
    <text evidence="7">The sequence shown here is derived from an EMBL/GenBank/DDBJ whole genome shotgun (WGS) entry which is preliminary data.</text>
</comment>
<sequence length="313" mass="34763">HAHGGTCGARGRAVRGHKTAALPELSGLTTQLERSGGKNTKSSLERCRCCLLISIESLKNTEEWMVKKEQEFSQYADTVIAQYQKGPPALQDHTYYRYEDENSFVAHNCSEACWAMGMTVKSPSKFSSLSLPLLLGWQRVFMMRPPSEGNRTDTYYSAPCGRRLRSMEEVNQFLESTSVAESNILITNFTFDPLCSLVCPPYNAKSAGAKVFIPDITCDTRGHSYHLCQLHHIGPTRALPLHQSQRDWPRGPHRDGPRLSRLLLLRGPLRQPLDLSLLASHHAGGTDDLLQQAVGGLHPRTTQEAAALGDLRV</sequence>
<dbReference type="AlphaFoldDB" id="A0AA35RS12"/>
<dbReference type="Proteomes" id="UP001174909">
    <property type="component" value="Unassembled WGS sequence"/>
</dbReference>
<evidence type="ECO:0000256" key="4">
    <source>
        <dbReference type="ARBA" id="ARBA00022833"/>
    </source>
</evidence>
<keyword evidence="5" id="KW-0539">Nucleus</keyword>
<keyword evidence="2" id="KW-0808">Transferase</keyword>
<evidence type="ECO:0000259" key="6">
    <source>
        <dbReference type="PROSITE" id="PS50982"/>
    </source>
</evidence>
<dbReference type="GO" id="GO:0070828">
    <property type="term" value="P:heterochromatin organization"/>
    <property type="evidence" value="ECO:0007669"/>
    <property type="project" value="TreeGrafter"/>
</dbReference>
<feature type="non-terminal residue" evidence="7">
    <location>
        <position position="313"/>
    </location>
</feature>
<dbReference type="Pfam" id="PF01429">
    <property type="entry name" value="MBD"/>
    <property type="match status" value="1"/>
</dbReference>
<proteinExistence type="predicted"/>
<dbReference type="EMBL" id="CASHTH010001502">
    <property type="protein sequence ID" value="CAI8016159.1"/>
    <property type="molecule type" value="Genomic_DNA"/>
</dbReference>
<reference evidence="7" key="1">
    <citation type="submission" date="2023-03" db="EMBL/GenBank/DDBJ databases">
        <authorList>
            <person name="Steffen K."/>
            <person name="Cardenas P."/>
        </authorList>
    </citation>
    <scope>NUCLEOTIDE SEQUENCE</scope>
</reference>
<dbReference type="InterPro" id="IPR051516">
    <property type="entry name" value="SETDB_methyltransferase"/>
</dbReference>
<dbReference type="InterPro" id="IPR001739">
    <property type="entry name" value="Methyl_CpG_DNA-bd"/>
</dbReference>
<accession>A0AA35RS12</accession>
<name>A0AA35RS12_GEOBA</name>
<protein>
    <recommendedName>
        <fullName evidence="6">MBD domain-containing protein</fullName>
    </recommendedName>
</protein>
<evidence type="ECO:0000256" key="2">
    <source>
        <dbReference type="ARBA" id="ARBA00022679"/>
    </source>
</evidence>
<evidence type="ECO:0000313" key="8">
    <source>
        <dbReference type="Proteomes" id="UP001174909"/>
    </source>
</evidence>
<dbReference type="SMART" id="SM00391">
    <property type="entry name" value="MBD"/>
    <property type="match status" value="1"/>
</dbReference>
<keyword evidence="4" id="KW-0862">Zinc</keyword>
<dbReference type="SUPFAM" id="SSF54171">
    <property type="entry name" value="DNA-binding domain"/>
    <property type="match status" value="1"/>
</dbReference>
<organism evidence="7 8">
    <name type="scientific">Geodia barretti</name>
    <name type="common">Barrett's horny sponge</name>
    <dbReference type="NCBI Taxonomy" id="519541"/>
    <lineage>
        <taxon>Eukaryota</taxon>
        <taxon>Metazoa</taxon>
        <taxon>Porifera</taxon>
        <taxon>Demospongiae</taxon>
        <taxon>Heteroscleromorpha</taxon>
        <taxon>Tetractinellida</taxon>
        <taxon>Astrophorina</taxon>
        <taxon>Geodiidae</taxon>
        <taxon>Geodia</taxon>
    </lineage>
</organism>
<comment type="subcellular location">
    <subcellularLocation>
        <location evidence="1">Nucleus</location>
    </subcellularLocation>
</comment>
<dbReference type="CDD" id="cd00122">
    <property type="entry name" value="MBD"/>
    <property type="match status" value="1"/>
</dbReference>
<dbReference type="Gene3D" id="3.30.890.10">
    <property type="entry name" value="Methyl-cpg-binding Protein 2, Chain A"/>
    <property type="match status" value="1"/>
</dbReference>
<evidence type="ECO:0000313" key="7">
    <source>
        <dbReference type="EMBL" id="CAI8016159.1"/>
    </source>
</evidence>
<dbReference type="InterPro" id="IPR016177">
    <property type="entry name" value="DNA-bd_dom_sf"/>
</dbReference>
<dbReference type="GO" id="GO:0003677">
    <property type="term" value="F:DNA binding"/>
    <property type="evidence" value="ECO:0007669"/>
    <property type="project" value="InterPro"/>
</dbReference>
<keyword evidence="3" id="KW-0479">Metal-binding</keyword>
<evidence type="ECO:0000256" key="5">
    <source>
        <dbReference type="ARBA" id="ARBA00023242"/>
    </source>
</evidence>
<dbReference type="PANTHER" id="PTHR46024">
    <property type="entry name" value="HISTONE-LYSINE N-METHYLTRANSFERASE EGGLESS"/>
    <property type="match status" value="1"/>
</dbReference>
<dbReference type="PROSITE" id="PS50982">
    <property type="entry name" value="MBD"/>
    <property type="match status" value="1"/>
</dbReference>
<dbReference type="GO" id="GO:0046872">
    <property type="term" value="F:metal ion binding"/>
    <property type="evidence" value="ECO:0007669"/>
    <property type="project" value="UniProtKB-KW"/>
</dbReference>
<keyword evidence="8" id="KW-1185">Reference proteome</keyword>